<sequence>MASSSLPPSPGAHIKRYDVFPSFNGPDVRKRFLSHLHHYFACKGIKMYKDNNNMERCHTIKRELRQAIKESRVLMVLLSKNYASSSWCLDELVEILKCRKDKEHIVMPIFYDVDPSHVRTQSGDFGIAFEKPAKTQTEELKQRWVEALKRVTTIAGEHSRNWTDEAEMVQKLCTDVSTKLRVEEIKDEFRKYDVDKNGFITAAELPRCVLIKDGEESTDKQVRSIIRVVDVDGDGQINFDEFVQLMALRMSDEKLYTDQVRVEMMKEDFRECDVDKNGFITPPELRYVLTKDGEEFTDKQVRKIIRVADVDGDGQLNYDEFFKVMMHVKWRPDDRTARIEKITTYVSNKLNKFSHMHGKSLILKKKIKTIYECLTE</sequence>
<keyword evidence="3" id="KW-0677">Repeat</keyword>
<dbReference type="Proteomes" id="UP000030689">
    <property type="component" value="Unassembled WGS sequence"/>
</dbReference>
<dbReference type="EMBL" id="KI517953">
    <property type="protein sequence ID" value="ESQ28531.1"/>
    <property type="molecule type" value="Genomic_DNA"/>
</dbReference>
<keyword evidence="4" id="KW-0106">Calcium</keyword>
<dbReference type="InterPro" id="IPR035897">
    <property type="entry name" value="Toll_tir_struct_dom_sf"/>
</dbReference>
<dbReference type="Pfam" id="PF01582">
    <property type="entry name" value="TIR"/>
    <property type="match status" value="1"/>
</dbReference>
<dbReference type="GO" id="GO:0005509">
    <property type="term" value="F:calcium ion binding"/>
    <property type="evidence" value="ECO:0007669"/>
    <property type="project" value="InterPro"/>
</dbReference>
<dbReference type="SUPFAM" id="SSF52200">
    <property type="entry name" value="Toll/Interleukin receptor TIR domain"/>
    <property type="match status" value="1"/>
</dbReference>
<evidence type="ECO:0000256" key="3">
    <source>
        <dbReference type="ARBA" id="ARBA00022737"/>
    </source>
</evidence>
<dbReference type="PANTHER" id="PTHR32009:SF115">
    <property type="entry name" value="RPP1-LIKE DISEASE RESISTANCE PROTEIN-RELATED"/>
    <property type="match status" value="1"/>
</dbReference>
<dbReference type="STRING" id="72664.V4MBH8"/>
<reference evidence="8 9" key="1">
    <citation type="journal article" date="2013" name="Front. Plant Sci.">
        <title>The Reference Genome of the Halophytic Plant Eutrema salsugineum.</title>
        <authorList>
            <person name="Yang R."/>
            <person name="Jarvis D.E."/>
            <person name="Chen H."/>
            <person name="Beilstein M.A."/>
            <person name="Grimwood J."/>
            <person name="Jenkins J."/>
            <person name="Shu S."/>
            <person name="Prochnik S."/>
            <person name="Xin M."/>
            <person name="Ma C."/>
            <person name="Schmutz J."/>
            <person name="Wing R.A."/>
            <person name="Mitchell-Olds T."/>
            <person name="Schumaker K.S."/>
            <person name="Wang X."/>
        </authorList>
    </citation>
    <scope>NUCLEOTIDE SEQUENCE [LARGE SCALE GENOMIC DNA]</scope>
</reference>
<feature type="domain" description="EF-hand" evidence="7">
    <location>
        <begin position="180"/>
        <end position="215"/>
    </location>
</feature>
<protein>
    <recommendedName>
        <fullName evidence="10">TIR domain-containing protein</fullName>
    </recommendedName>
</protein>
<comment type="similarity">
    <text evidence="1">Belongs to the calmodulin family.</text>
</comment>
<evidence type="ECO:0000313" key="9">
    <source>
        <dbReference type="Proteomes" id="UP000030689"/>
    </source>
</evidence>
<dbReference type="Gene3D" id="3.40.50.10140">
    <property type="entry name" value="Toll/interleukin-1 receptor homology (TIR) domain"/>
    <property type="match status" value="1"/>
</dbReference>
<dbReference type="PROSITE" id="PS50104">
    <property type="entry name" value="TIR"/>
    <property type="match status" value="1"/>
</dbReference>
<evidence type="ECO:0000259" key="6">
    <source>
        <dbReference type="PROSITE" id="PS50104"/>
    </source>
</evidence>
<organism evidence="8 9">
    <name type="scientific">Eutrema salsugineum</name>
    <name type="common">Saltwater cress</name>
    <name type="synonym">Sisymbrium salsugineum</name>
    <dbReference type="NCBI Taxonomy" id="72664"/>
    <lineage>
        <taxon>Eukaryota</taxon>
        <taxon>Viridiplantae</taxon>
        <taxon>Streptophyta</taxon>
        <taxon>Embryophyta</taxon>
        <taxon>Tracheophyta</taxon>
        <taxon>Spermatophyta</taxon>
        <taxon>Magnoliopsida</taxon>
        <taxon>eudicotyledons</taxon>
        <taxon>Gunneridae</taxon>
        <taxon>Pentapetalae</taxon>
        <taxon>rosids</taxon>
        <taxon>malvids</taxon>
        <taxon>Brassicales</taxon>
        <taxon>Brassicaceae</taxon>
        <taxon>Eutremeae</taxon>
        <taxon>Eutrema</taxon>
    </lineage>
</organism>
<dbReference type="SMART" id="SM00054">
    <property type="entry name" value="EFh"/>
    <property type="match status" value="4"/>
</dbReference>
<feature type="domain" description="EF-hand" evidence="7">
    <location>
        <begin position="260"/>
        <end position="295"/>
    </location>
</feature>
<evidence type="ECO:0000313" key="8">
    <source>
        <dbReference type="EMBL" id="ESQ28531.1"/>
    </source>
</evidence>
<dbReference type="InterPro" id="IPR000157">
    <property type="entry name" value="TIR_dom"/>
</dbReference>
<dbReference type="SMART" id="SM00255">
    <property type="entry name" value="TIR"/>
    <property type="match status" value="1"/>
</dbReference>
<dbReference type="OMA" id="MERCHTI"/>
<dbReference type="AlphaFoldDB" id="V4MBH8"/>
<dbReference type="eggNOG" id="KOG0027">
    <property type="taxonomic scope" value="Eukaryota"/>
</dbReference>
<evidence type="ECO:0000259" key="7">
    <source>
        <dbReference type="PROSITE" id="PS50222"/>
    </source>
</evidence>
<proteinExistence type="inferred from homology"/>
<dbReference type="Gramene" id="ESQ28531">
    <property type="protein sequence ID" value="ESQ28531"/>
    <property type="gene ID" value="EUTSA_v10018718mg"/>
</dbReference>
<evidence type="ECO:0008006" key="10">
    <source>
        <dbReference type="Google" id="ProtNLM"/>
    </source>
</evidence>
<dbReference type="Pfam" id="PF13499">
    <property type="entry name" value="EF-hand_7"/>
    <property type="match status" value="2"/>
</dbReference>
<keyword evidence="5" id="KW-0520">NAD</keyword>
<name>V4MBH8_EUTSA</name>
<feature type="domain" description="EF-hand" evidence="7">
    <location>
        <begin position="217"/>
        <end position="252"/>
    </location>
</feature>
<dbReference type="CDD" id="cd00051">
    <property type="entry name" value="EFh"/>
    <property type="match status" value="1"/>
</dbReference>
<evidence type="ECO:0000256" key="4">
    <source>
        <dbReference type="ARBA" id="ARBA00022837"/>
    </source>
</evidence>
<dbReference type="FunFam" id="1.10.238.10:FF:000034">
    <property type="entry name" value="Calmodulin"/>
    <property type="match status" value="2"/>
</dbReference>
<keyword evidence="9" id="KW-1185">Reference proteome</keyword>
<dbReference type="OrthoDB" id="1905256at2759"/>
<dbReference type="GO" id="GO:0007165">
    <property type="term" value="P:signal transduction"/>
    <property type="evidence" value="ECO:0007669"/>
    <property type="project" value="InterPro"/>
</dbReference>
<accession>V4MBH8</accession>
<dbReference type="PANTHER" id="PTHR32009">
    <property type="entry name" value="TMV RESISTANCE PROTEIN N-LIKE"/>
    <property type="match status" value="1"/>
</dbReference>
<evidence type="ECO:0000256" key="1">
    <source>
        <dbReference type="ARBA" id="ARBA00009763"/>
    </source>
</evidence>
<dbReference type="PROSITE" id="PS00018">
    <property type="entry name" value="EF_HAND_1"/>
    <property type="match status" value="4"/>
</dbReference>
<dbReference type="InterPro" id="IPR011992">
    <property type="entry name" value="EF-hand-dom_pair"/>
</dbReference>
<dbReference type="PROSITE" id="PS50222">
    <property type="entry name" value="EF_HAND_2"/>
    <property type="match status" value="4"/>
</dbReference>
<gene>
    <name evidence="8" type="ORF">EUTSA_v10018718mg</name>
</gene>
<dbReference type="InterPro" id="IPR002048">
    <property type="entry name" value="EF_hand_dom"/>
</dbReference>
<dbReference type="FunFam" id="3.40.50.10140:FF:000007">
    <property type="entry name" value="Disease resistance protein (TIR-NBS-LRR class)"/>
    <property type="match status" value="1"/>
</dbReference>
<feature type="domain" description="TIR" evidence="6">
    <location>
        <begin position="15"/>
        <end position="180"/>
    </location>
</feature>
<keyword evidence="2" id="KW-0479">Metal-binding</keyword>
<feature type="domain" description="EF-hand" evidence="7">
    <location>
        <begin position="296"/>
        <end position="331"/>
    </location>
</feature>
<evidence type="ECO:0000256" key="5">
    <source>
        <dbReference type="ARBA" id="ARBA00023027"/>
    </source>
</evidence>
<dbReference type="SUPFAM" id="SSF47473">
    <property type="entry name" value="EF-hand"/>
    <property type="match status" value="1"/>
</dbReference>
<dbReference type="Gene3D" id="1.10.238.10">
    <property type="entry name" value="EF-hand"/>
    <property type="match status" value="2"/>
</dbReference>
<dbReference type="InterPro" id="IPR018247">
    <property type="entry name" value="EF_Hand_1_Ca_BS"/>
</dbReference>
<dbReference type="KEGG" id="eus:EUTSA_v10018718mg"/>
<evidence type="ECO:0000256" key="2">
    <source>
        <dbReference type="ARBA" id="ARBA00022723"/>
    </source>
</evidence>